<sequence length="57" mass="5845">MGAAGWGAASVTTRSADLVSVAACPLLGRLLGRLVSAGRLGRKVGRGFRGYSKCLPR</sequence>
<evidence type="ECO:0000313" key="2">
    <source>
        <dbReference type="Proteomes" id="UP001143480"/>
    </source>
</evidence>
<accession>A0A9W6KX47</accession>
<dbReference type="EMBL" id="BSFP01000216">
    <property type="protein sequence ID" value="GLL08820.1"/>
    <property type="molecule type" value="Genomic_DNA"/>
</dbReference>
<name>A0A9W6KX47_9ACTN</name>
<reference evidence="1" key="2">
    <citation type="submission" date="2023-01" db="EMBL/GenBank/DDBJ databases">
        <authorList>
            <person name="Sun Q."/>
            <person name="Evtushenko L."/>
        </authorList>
    </citation>
    <scope>NUCLEOTIDE SEQUENCE</scope>
    <source>
        <strain evidence="1">VKM Ac-1321</strain>
    </source>
</reference>
<organism evidence="1 2">
    <name type="scientific">Dactylosporangium matsuzakiense</name>
    <dbReference type="NCBI Taxonomy" id="53360"/>
    <lineage>
        <taxon>Bacteria</taxon>
        <taxon>Bacillati</taxon>
        <taxon>Actinomycetota</taxon>
        <taxon>Actinomycetes</taxon>
        <taxon>Micromonosporales</taxon>
        <taxon>Micromonosporaceae</taxon>
        <taxon>Dactylosporangium</taxon>
    </lineage>
</organism>
<gene>
    <name evidence="1" type="ORF">GCM10017581_106000</name>
</gene>
<keyword evidence="2" id="KW-1185">Reference proteome</keyword>
<reference evidence="1" key="1">
    <citation type="journal article" date="2014" name="Int. J. Syst. Evol. Microbiol.">
        <title>Complete genome sequence of Corynebacterium casei LMG S-19264T (=DSM 44701T), isolated from a smear-ripened cheese.</title>
        <authorList>
            <consortium name="US DOE Joint Genome Institute (JGI-PGF)"/>
            <person name="Walter F."/>
            <person name="Albersmeier A."/>
            <person name="Kalinowski J."/>
            <person name="Ruckert C."/>
        </authorList>
    </citation>
    <scope>NUCLEOTIDE SEQUENCE</scope>
    <source>
        <strain evidence="1">VKM Ac-1321</strain>
    </source>
</reference>
<dbReference type="Proteomes" id="UP001143480">
    <property type="component" value="Unassembled WGS sequence"/>
</dbReference>
<protein>
    <submittedName>
        <fullName evidence="1">Uncharacterized protein</fullName>
    </submittedName>
</protein>
<evidence type="ECO:0000313" key="1">
    <source>
        <dbReference type="EMBL" id="GLL08820.1"/>
    </source>
</evidence>
<comment type="caution">
    <text evidence="1">The sequence shown here is derived from an EMBL/GenBank/DDBJ whole genome shotgun (WGS) entry which is preliminary data.</text>
</comment>
<proteinExistence type="predicted"/>
<dbReference type="AlphaFoldDB" id="A0A9W6KX47"/>